<gene>
    <name evidence="2" type="ORF">ATANTOWER_002084</name>
</gene>
<organism evidence="2 3">
    <name type="scientific">Ataeniobius toweri</name>
    <dbReference type="NCBI Taxonomy" id="208326"/>
    <lineage>
        <taxon>Eukaryota</taxon>
        <taxon>Metazoa</taxon>
        <taxon>Chordata</taxon>
        <taxon>Craniata</taxon>
        <taxon>Vertebrata</taxon>
        <taxon>Euteleostomi</taxon>
        <taxon>Actinopterygii</taxon>
        <taxon>Neopterygii</taxon>
        <taxon>Teleostei</taxon>
        <taxon>Neoteleostei</taxon>
        <taxon>Acanthomorphata</taxon>
        <taxon>Ovalentaria</taxon>
        <taxon>Atherinomorphae</taxon>
        <taxon>Cyprinodontiformes</taxon>
        <taxon>Goodeidae</taxon>
        <taxon>Ataeniobius</taxon>
    </lineage>
</organism>
<accession>A0ABU7B514</accession>
<evidence type="ECO:0000256" key="1">
    <source>
        <dbReference type="SAM" id="Phobius"/>
    </source>
</evidence>
<dbReference type="EMBL" id="JAHUTI010040549">
    <property type="protein sequence ID" value="MED6245359.1"/>
    <property type="molecule type" value="Genomic_DNA"/>
</dbReference>
<reference evidence="2 3" key="1">
    <citation type="submission" date="2021-07" db="EMBL/GenBank/DDBJ databases">
        <authorList>
            <person name="Palmer J.M."/>
        </authorList>
    </citation>
    <scope>NUCLEOTIDE SEQUENCE [LARGE SCALE GENOMIC DNA]</scope>
    <source>
        <strain evidence="2 3">AT_MEX2019</strain>
        <tissue evidence="2">Muscle</tissue>
    </source>
</reference>
<evidence type="ECO:0000313" key="3">
    <source>
        <dbReference type="Proteomes" id="UP001345963"/>
    </source>
</evidence>
<dbReference type="Proteomes" id="UP001345963">
    <property type="component" value="Unassembled WGS sequence"/>
</dbReference>
<comment type="caution">
    <text evidence="2">The sequence shown here is derived from an EMBL/GenBank/DDBJ whole genome shotgun (WGS) entry which is preliminary data.</text>
</comment>
<keyword evidence="1" id="KW-0812">Transmembrane</keyword>
<evidence type="ECO:0000313" key="2">
    <source>
        <dbReference type="EMBL" id="MED6245359.1"/>
    </source>
</evidence>
<keyword evidence="1" id="KW-0472">Membrane</keyword>
<proteinExistence type="predicted"/>
<sequence>MKVIWDKVVMSVGHFAPSLSCSGCSVPIQTKCQSLGMKGEGATVLWVQNEGMNWQTGIKTLMKPVSYVFGLFVLAAGHFTPLLFHDFFSTSFGSVIPDVFKCKTMQSTAERFGTDQESISTYQEDVS</sequence>
<keyword evidence="3" id="KW-1185">Reference proteome</keyword>
<feature type="transmembrane region" description="Helical" evidence="1">
    <location>
        <begin position="65"/>
        <end position="84"/>
    </location>
</feature>
<name>A0ABU7B514_9TELE</name>
<protein>
    <submittedName>
        <fullName evidence="2">Uncharacterized protein</fullName>
    </submittedName>
</protein>
<keyword evidence="1" id="KW-1133">Transmembrane helix</keyword>